<protein>
    <submittedName>
        <fullName evidence="1">Uncharacterized protein</fullName>
    </submittedName>
</protein>
<keyword evidence="2" id="KW-1185">Reference proteome</keyword>
<evidence type="ECO:0000313" key="2">
    <source>
        <dbReference type="Proteomes" id="UP000319817"/>
    </source>
</evidence>
<organism evidence="1 2">
    <name type="scientific">Stieleria marina</name>
    <dbReference type="NCBI Taxonomy" id="1930275"/>
    <lineage>
        <taxon>Bacteria</taxon>
        <taxon>Pseudomonadati</taxon>
        <taxon>Planctomycetota</taxon>
        <taxon>Planctomycetia</taxon>
        <taxon>Pirellulales</taxon>
        <taxon>Pirellulaceae</taxon>
        <taxon>Stieleria</taxon>
    </lineage>
</organism>
<proteinExistence type="predicted"/>
<sequence>MNIREPAAFGCKPVDVRHLQFSGVVTSNVAVAQIVGKARTTLGGCKAPVRCDSLRRNRFGGIRFGCVGLRFHARVADEEVVFVN</sequence>
<dbReference type="AlphaFoldDB" id="A0A517NRB7"/>
<evidence type="ECO:0000313" key="1">
    <source>
        <dbReference type="EMBL" id="QDT09668.1"/>
    </source>
</evidence>
<dbReference type="Proteomes" id="UP000319817">
    <property type="component" value="Chromosome"/>
</dbReference>
<dbReference type="EMBL" id="CP036526">
    <property type="protein sequence ID" value="QDT09668.1"/>
    <property type="molecule type" value="Genomic_DNA"/>
</dbReference>
<gene>
    <name evidence="1" type="ORF">K239x_16160</name>
</gene>
<accession>A0A517NRB7</accession>
<reference evidence="1 2" key="1">
    <citation type="submission" date="2019-02" db="EMBL/GenBank/DDBJ databases">
        <title>Deep-cultivation of Planctomycetes and their phenomic and genomic characterization uncovers novel biology.</title>
        <authorList>
            <person name="Wiegand S."/>
            <person name="Jogler M."/>
            <person name="Boedeker C."/>
            <person name="Pinto D."/>
            <person name="Vollmers J."/>
            <person name="Rivas-Marin E."/>
            <person name="Kohn T."/>
            <person name="Peeters S.H."/>
            <person name="Heuer A."/>
            <person name="Rast P."/>
            <person name="Oberbeckmann S."/>
            <person name="Bunk B."/>
            <person name="Jeske O."/>
            <person name="Meyerdierks A."/>
            <person name="Storesund J.E."/>
            <person name="Kallscheuer N."/>
            <person name="Luecker S."/>
            <person name="Lage O.M."/>
            <person name="Pohl T."/>
            <person name="Merkel B.J."/>
            <person name="Hornburger P."/>
            <person name="Mueller R.-W."/>
            <person name="Bruemmer F."/>
            <person name="Labrenz M."/>
            <person name="Spormann A.M."/>
            <person name="Op den Camp H."/>
            <person name="Overmann J."/>
            <person name="Amann R."/>
            <person name="Jetten M.S.M."/>
            <person name="Mascher T."/>
            <person name="Medema M.H."/>
            <person name="Devos D.P."/>
            <person name="Kaster A.-K."/>
            <person name="Ovreas L."/>
            <person name="Rohde M."/>
            <person name="Galperin M.Y."/>
            <person name="Jogler C."/>
        </authorList>
    </citation>
    <scope>NUCLEOTIDE SEQUENCE [LARGE SCALE GENOMIC DNA]</scope>
    <source>
        <strain evidence="1 2">K23_9</strain>
    </source>
</reference>
<name>A0A517NRB7_9BACT</name>